<accession>A0A8D0BIE7</accession>
<sequence length="188" mass="21019">MYGYRTPIYMLNRIIRLQTVLEIVTNETALALNILVRQNTKLLTAVYQNRLALDWLLAIEGGVCGKFNLSDCCLLLDEVGIVIQDITDRMVKTAHVPVQTWKPLIELPTMNGWFSWLGGLEGMAGAICALLLLCILLPCIIPLILHVLCNMVVQITDNRNAASMMILQSYTPICQDDIVDNTDIDDVD</sequence>
<keyword evidence="1" id="KW-0812">Transmembrane</keyword>
<dbReference type="GeneTree" id="ENSGT00940000165291"/>
<keyword evidence="1" id="KW-0472">Membrane</keyword>
<dbReference type="PANTHER" id="PTHR10424:SF68">
    <property type="entry name" value="ENDOGENOUS RETROVIRUS GROUP 3 MEMBER 1 ENV POLYPROTEIN"/>
    <property type="match status" value="1"/>
</dbReference>
<evidence type="ECO:0000313" key="2">
    <source>
        <dbReference type="Ensembl" id="ENSSMRP00000004360.1"/>
    </source>
</evidence>
<evidence type="ECO:0008006" key="4">
    <source>
        <dbReference type="Google" id="ProtNLM"/>
    </source>
</evidence>
<dbReference type="AlphaFoldDB" id="A0A8D0BIE7"/>
<organism evidence="2 3">
    <name type="scientific">Salvator merianae</name>
    <name type="common">Argentine black and white tegu</name>
    <name type="synonym">Tupinambis merianae</name>
    <dbReference type="NCBI Taxonomy" id="96440"/>
    <lineage>
        <taxon>Eukaryota</taxon>
        <taxon>Metazoa</taxon>
        <taxon>Chordata</taxon>
        <taxon>Craniata</taxon>
        <taxon>Vertebrata</taxon>
        <taxon>Euteleostomi</taxon>
        <taxon>Lepidosauria</taxon>
        <taxon>Squamata</taxon>
        <taxon>Bifurcata</taxon>
        <taxon>Unidentata</taxon>
        <taxon>Episquamata</taxon>
        <taxon>Laterata</taxon>
        <taxon>Teiioidea</taxon>
        <taxon>Teiidae</taxon>
        <taxon>Salvator</taxon>
    </lineage>
</organism>
<feature type="transmembrane region" description="Helical" evidence="1">
    <location>
        <begin position="123"/>
        <end position="149"/>
    </location>
</feature>
<evidence type="ECO:0000256" key="1">
    <source>
        <dbReference type="SAM" id="Phobius"/>
    </source>
</evidence>
<dbReference type="Ensembl" id="ENSSMRT00000005155.1">
    <property type="protein sequence ID" value="ENSSMRP00000004360.1"/>
    <property type="gene ID" value="ENSSMRG00000003616.1"/>
</dbReference>
<dbReference type="Pfam" id="PF00429">
    <property type="entry name" value="TLV_coat"/>
    <property type="match status" value="1"/>
</dbReference>
<dbReference type="SUPFAM" id="SSF58069">
    <property type="entry name" value="Virus ectodomain"/>
    <property type="match status" value="1"/>
</dbReference>
<keyword evidence="3" id="KW-1185">Reference proteome</keyword>
<keyword evidence="1" id="KW-1133">Transmembrane helix</keyword>
<dbReference type="Gene3D" id="1.10.287.210">
    <property type="match status" value="1"/>
</dbReference>
<reference evidence="2" key="1">
    <citation type="submission" date="2025-08" db="UniProtKB">
        <authorList>
            <consortium name="Ensembl"/>
        </authorList>
    </citation>
    <scope>IDENTIFICATION</scope>
</reference>
<dbReference type="PANTHER" id="PTHR10424">
    <property type="entry name" value="VIRAL ENVELOPE PROTEIN"/>
    <property type="match status" value="1"/>
</dbReference>
<evidence type="ECO:0000313" key="3">
    <source>
        <dbReference type="Proteomes" id="UP000694421"/>
    </source>
</evidence>
<protein>
    <recommendedName>
        <fullName evidence="4">Envelope glycoprotein</fullName>
    </recommendedName>
</protein>
<name>A0A8D0BIE7_SALMN</name>
<dbReference type="Proteomes" id="UP000694421">
    <property type="component" value="Unplaced"/>
</dbReference>
<reference evidence="2" key="2">
    <citation type="submission" date="2025-09" db="UniProtKB">
        <authorList>
            <consortium name="Ensembl"/>
        </authorList>
    </citation>
    <scope>IDENTIFICATION</scope>
</reference>
<dbReference type="InterPro" id="IPR018154">
    <property type="entry name" value="TLV/ENV_coat_polyprotein"/>
</dbReference>
<dbReference type="OMA" id="RMANQII"/>
<proteinExistence type="predicted"/>